<accession>A0AAD9JM86</accession>
<dbReference type="EMBL" id="JAODUP010000250">
    <property type="protein sequence ID" value="KAK2155068.1"/>
    <property type="molecule type" value="Genomic_DNA"/>
</dbReference>
<gene>
    <name evidence="1" type="ORF">LSH36_250g03037</name>
</gene>
<name>A0AAD9JM86_9ANNE</name>
<reference evidence="1" key="1">
    <citation type="journal article" date="2023" name="Mol. Biol. Evol.">
        <title>Third-Generation Sequencing Reveals the Adaptive Role of the Epigenome in Three Deep-Sea Polychaetes.</title>
        <authorList>
            <person name="Perez M."/>
            <person name="Aroh O."/>
            <person name="Sun Y."/>
            <person name="Lan Y."/>
            <person name="Juniper S.K."/>
            <person name="Young C.R."/>
            <person name="Angers B."/>
            <person name="Qian P.Y."/>
        </authorList>
    </citation>
    <scope>NUCLEOTIDE SEQUENCE</scope>
    <source>
        <strain evidence="1">P08H-3</strain>
    </source>
</reference>
<organism evidence="1 2">
    <name type="scientific">Paralvinella palmiformis</name>
    <dbReference type="NCBI Taxonomy" id="53620"/>
    <lineage>
        <taxon>Eukaryota</taxon>
        <taxon>Metazoa</taxon>
        <taxon>Spiralia</taxon>
        <taxon>Lophotrochozoa</taxon>
        <taxon>Annelida</taxon>
        <taxon>Polychaeta</taxon>
        <taxon>Sedentaria</taxon>
        <taxon>Canalipalpata</taxon>
        <taxon>Terebellida</taxon>
        <taxon>Terebelliformia</taxon>
        <taxon>Alvinellidae</taxon>
        <taxon>Paralvinella</taxon>
    </lineage>
</organism>
<protein>
    <submittedName>
        <fullName evidence="1">Uncharacterized protein</fullName>
    </submittedName>
</protein>
<evidence type="ECO:0000313" key="1">
    <source>
        <dbReference type="EMBL" id="KAK2155068.1"/>
    </source>
</evidence>
<comment type="caution">
    <text evidence="1">The sequence shown here is derived from an EMBL/GenBank/DDBJ whole genome shotgun (WGS) entry which is preliminary data.</text>
</comment>
<dbReference type="AlphaFoldDB" id="A0AAD9JM86"/>
<proteinExistence type="predicted"/>
<sequence>MQPICTNNDIKGWHNAINRRAGGRCVLPFYELIYLLHIEARIMALHVRLVSEGKINMISKEKVCQFSICGKILTWERNQPTNFRMPVLVSMDQ</sequence>
<keyword evidence="2" id="KW-1185">Reference proteome</keyword>
<dbReference type="Proteomes" id="UP001208570">
    <property type="component" value="Unassembled WGS sequence"/>
</dbReference>
<evidence type="ECO:0000313" key="2">
    <source>
        <dbReference type="Proteomes" id="UP001208570"/>
    </source>
</evidence>